<name>A0A5N0DJV5_9NOCA</name>
<proteinExistence type="inferred from homology"/>
<dbReference type="AlphaFoldDB" id="A0A5N0DJV5"/>
<dbReference type="Gene3D" id="3.40.50.720">
    <property type="entry name" value="NAD(P)-binding Rossmann-like Domain"/>
    <property type="match status" value="1"/>
</dbReference>
<sequence>MNALPLPAAASTPLAGRTVVVVGAGSSGPGWGNGKACAVTYARNGAAVVCVDAVLDHARQTVAVIEAEGGTAIAVEADATNEAAIAETVSTAVGTFGAIDVLHNNVGVGGSTGAPDQIDLEMWNREIAVTLNSAFLGIRWAVPVMRKQGRGVITNTSSLMAVRFLRTPQVGYTTAKAAVEALTRSCAVAYGADNIRVNCLRIGFAETPLLLAGLDARQLTDEQKDAALAKSRRKVPLRGQHTDAFDVAHAALFLASDAAKHITGQILNVDGGLECAPI</sequence>
<gene>
    <name evidence="3" type="ORF">F3087_44855</name>
</gene>
<dbReference type="InterPro" id="IPR036291">
    <property type="entry name" value="NAD(P)-bd_dom_sf"/>
</dbReference>
<comment type="similarity">
    <text evidence="1">Belongs to the short-chain dehydrogenases/reductases (SDR) family.</text>
</comment>
<evidence type="ECO:0000313" key="3">
    <source>
        <dbReference type="EMBL" id="KAA8877308.1"/>
    </source>
</evidence>
<accession>A0A5N0DJV5</accession>
<dbReference type="OrthoDB" id="3566316at2"/>
<dbReference type="SUPFAM" id="SSF51735">
    <property type="entry name" value="NAD(P)-binding Rossmann-fold domains"/>
    <property type="match status" value="1"/>
</dbReference>
<dbReference type="PANTHER" id="PTHR43669">
    <property type="entry name" value="5-KETO-D-GLUCONATE 5-REDUCTASE"/>
    <property type="match status" value="1"/>
</dbReference>
<keyword evidence="2" id="KW-0560">Oxidoreductase</keyword>
<evidence type="ECO:0000256" key="1">
    <source>
        <dbReference type="ARBA" id="ARBA00006484"/>
    </source>
</evidence>
<dbReference type="InterPro" id="IPR002347">
    <property type="entry name" value="SDR_fam"/>
</dbReference>
<dbReference type="CDD" id="cd05233">
    <property type="entry name" value="SDR_c"/>
    <property type="match status" value="1"/>
</dbReference>
<dbReference type="EMBL" id="VXLC01000051">
    <property type="protein sequence ID" value="KAA8877308.1"/>
    <property type="molecule type" value="Genomic_DNA"/>
</dbReference>
<dbReference type="GO" id="GO:0016491">
    <property type="term" value="F:oxidoreductase activity"/>
    <property type="evidence" value="ECO:0007669"/>
    <property type="project" value="UniProtKB-KW"/>
</dbReference>
<evidence type="ECO:0000256" key="2">
    <source>
        <dbReference type="ARBA" id="ARBA00023002"/>
    </source>
</evidence>
<dbReference type="PRINTS" id="PR00080">
    <property type="entry name" value="SDRFAMILY"/>
</dbReference>
<keyword evidence="4" id="KW-1185">Reference proteome</keyword>
<dbReference type="Pfam" id="PF13561">
    <property type="entry name" value="adh_short_C2"/>
    <property type="match status" value="1"/>
</dbReference>
<comment type="caution">
    <text evidence="3">The sequence shown here is derived from an EMBL/GenBank/DDBJ whole genome shotgun (WGS) entry which is preliminary data.</text>
</comment>
<reference evidence="3 4" key="1">
    <citation type="submission" date="2019-09" db="EMBL/GenBank/DDBJ databases">
        <authorList>
            <person name="Wang X."/>
        </authorList>
    </citation>
    <scope>NUCLEOTIDE SEQUENCE [LARGE SCALE GENOMIC DNA]</scope>
    <source>
        <strain evidence="3 4">CICC 11023</strain>
    </source>
</reference>
<dbReference type="Proteomes" id="UP000323876">
    <property type="component" value="Unassembled WGS sequence"/>
</dbReference>
<dbReference type="PRINTS" id="PR00081">
    <property type="entry name" value="GDHRDH"/>
</dbReference>
<evidence type="ECO:0000313" key="4">
    <source>
        <dbReference type="Proteomes" id="UP000323876"/>
    </source>
</evidence>
<protein>
    <submittedName>
        <fullName evidence="3">SDR family oxidoreductase</fullName>
    </submittedName>
</protein>
<organism evidence="3 4">
    <name type="scientific">Nocardia colli</name>
    <dbReference type="NCBI Taxonomy" id="2545717"/>
    <lineage>
        <taxon>Bacteria</taxon>
        <taxon>Bacillati</taxon>
        <taxon>Actinomycetota</taxon>
        <taxon>Actinomycetes</taxon>
        <taxon>Mycobacteriales</taxon>
        <taxon>Nocardiaceae</taxon>
        <taxon>Nocardia</taxon>
    </lineage>
</organism>
<dbReference type="FunFam" id="3.40.50.720:FF:000084">
    <property type="entry name" value="Short-chain dehydrogenase reductase"/>
    <property type="match status" value="1"/>
</dbReference>
<dbReference type="PANTHER" id="PTHR43669:SF3">
    <property type="entry name" value="ALCOHOL DEHYDROGENASE, PUTATIVE (AFU_ORTHOLOGUE AFUA_3G03445)-RELATED"/>
    <property type="match status" value="1"/>
</dbReference>